<evidence type="ECO:0000256" key="1">
    <source>
        <dbReference type="ARBA" id="ARBA00004651"/>
    </source>
</evidence>
<keyword evidence="2 5" id="KW-0812">Transmembrane</keyword>
<dbReference type="EMBL" id="CP147846">
    <property type="protein sequence ID" value="WXG70381.1"/>
    <property type="molecule type" value="Genomic_DNA"/>
</dbReference>
<keyword evidence="4 5" id="KW-0472">Membrane</keyword>
<dbReference type="RefSeq" id="WP_338891751.1">
    <property type="nucleotide sequence ID" value="NZ_CP147846.1"/>
</dbReference>
<evidence type="ECO:0000256" key="5">
    <source>
        <dbReference type="SAM" id="Phobius"/>
    </source>
</evidence>
<comment type="subcellular location">
    <subcellularLocation>
        <location evidence="1">Cell membrane</location>
        <topology evidence="1">Multi-pass membrane protein</topology>
    </subcellularLocation>
</comment>
<dbReference type="Gene3D" id="1.20.1250.20">
    <property type="entry name" value="MFS general substrate transporter like domains"/>
    <property type="match status" value="1"/>
</dbReference>
<evidence type="ECO:0000256" key="2">
    <source>
        <dbReference type="ARBA" id="ARBA00022692"/>
    </source>
</evidence>
<accession>A0ABZ2PMJ6</accession>
<dbReference type="PROSITE" id="PS50850">
    <property type="entry name" value="MFS"/>
    <property type="match status" value="1"/>
</dbReference>
<evidence type="ECO:0000313" key="7">
    <source>
        <dbReference type="EMBL" id="WXG70381.1"/>
    </source>
</evidence>
<proteinExistence type="predicted"/>
<dbReference type="SUPFAM" id="SSF103473">
    <property type="entry name" value="MFS general substrate transporter"/>
    <property type="match status" value="1"/>
</dbReference>
<dbReference type="PANTHER" id="PTHR23531:SF1">
    <property type="entry name" value="QUINOLENE RESISTANCE PROTEIN NORA"/>
    <property type="match status" value="1"/>
</dbReference>
<dbReference type="Proteomes" id="UP001432000">
    <property type="component" value="Chromosome"/>
</dbReference>
<feature type="transmembrane region" description="Helical" evidence="5">
    <location>
        <begin position="142"/>
        <end position="162"/>
    </location>
</feature>
<feature type="transmembrane region" description="Helical" evidence="5">
    <location>
        <begin position="295"/>
        <end position="312"/>
    </location>
</feature>
<dbReference type="InterPro" id="IPR020846">
    <property type="entry name" value="MFS_dom"/>
</dbReference>
<feature type="transmembrane region" description="Helical" evidence="5">
    <location>
        <begin position="79"/>
        <end position="100"/>
    </location>
</feature>
<dbReference type="PANTHER" id="PTHR23531">
    <property type="entry name" value="QUINOLENE RESISTANCE PROTEIN NORA"/>
    <property type="match status" value="1"/>
</dbReference>
<feature type="transmembrane region" description="Helical" evidence="5">
    <location>
        <begin position="333"/>
        <end position="358"/>
    </location>
</feature>
<dbReference type="InterPro" id="IPR052714">
    <property type="entry name" value="MFS_Exporter"/>
</dbReference>
<evidence type="ECO:0000256" key="3">
    <source>
        <dbReference type="ARBA" id="ARBA00022989"/>
    </source>
</evidence>
<evidence type="ECO:0000256" key="4">
    <source>
        <dbReference type="ARBA" id="ARBA00023136"/>
    </source>
</evidence>
<name>A0ABZ2PMJ6_9NOCA</name>
<feature type="transmembrane region" description="Helical" evidence="5">
    <location>
        <begin position="168"/>
        <end position="187"/>
    </location>
</feature>
<feature type="transmembrane region" description="Helical" evidence="5">
    <location>
        <begin position="238"/>
        <end position="258"/>
    </location>
</feature>
<evidence type="ECO:0000259" key="6">
    <source>
        <dbReference type="PROSITE" id="PS50850"/>
    </source>
</evidence>
<feature type="transmembrane region" description="Helical" evidence="5">
    <location>
        <begin position="208"/>
        <end position="232"/>
    </location>
</feature>
<sequence>MTSRSNSLLSIRGLPAAMAMGAAAFGGWGLLLPVVPLAVSLGGGSDALAGASTAVFMAATVLTQLFVPKLLVRFGHRLVLAAGCVFLGLPAVLFAVSVAAAPALSVSAVRGIGFGLLTVASAALVAELAPHDQLGRATGAQGIAVALAQMVTLPAGLVLFALSPTSVFVIGAVVPLIGLIAIAFLPATHPAAPPARRASEKRSAAKQFVVPCLAIAAASASFGGLSSLLPIAEPGRESMIGVALAVVSGSMLVGRYGAGSVADRFGIGRALTPALVLVSTGVALFAFAVADSHPAVVFMGAAAVFGIGYGATQNDSLVMTFRVAGPERFSQASAAWNIGFDAGTGAGAMALGVIVGTVGYTSGFAMAAAVALVMAVVVGVFGARSAG</sequence>
<protein>
    <submittedName>
        <fullName evidence="7">MFS transporter</fullName>
    </submittedName>
</protein>
<feature type="transmembrane region" description="Helical" evidence="5">
    <location>
        <begin position="12"/>
        <end position="35"/>
    </location>
</feature>
<reference evidence="7 8" key="1">
    <citation type="submission" date="2024-03" db="EMBL/GenBank/DDBJ databases">
        <title>Natural products discovery in diverse microorganisms through a two-stage MS feature dereplication strategy.</title>
        <authorList>
            <person name="Zhang R."/>
        </authorList>
    </citation>
    <scope>NUCLEOTIDE SEQUENCE [LARGE SCALE GENOMIC DNA]</scope>
    <source>
        <strain evidence="7 8">18930</strain>
    </source>
</reference>
<feature type="domain" description="Major facilitator superfamily (MFS) profile" evidence="6">
    <location>
        <begin position="1"/>
        <end position="386"/>
    </location>
</feature>
<feature type="transmembrane region" description="Helical" evidence="5">
    <location>
        <begin position="364"/>
        <end position="383"/>
    </location>
</feature>
<feature type="transmembrane region" description="Helical" evidence="5">
    <location>
        <begin position="270"/>
        <end position="289"/>
    </location>
</feature>
<evidence type="ECO:0000313" key="8">
    <source>
        <dbReference type="Proteomes" id="UP001432000"/>
    </source>
</evidence>
<organism evidence="7 8">
    <name type="scientific">Rhodococcus sovatensis</name>
    <dbReference type="NCBI Taxonomy" id="1805840"/>
    <lineage>
        <taxon>Bacteria</taxon>
        <taxon>Bacillati</taxon>
        <taxon>Actinomycetota</taxon>
        <taxon>Actinomycetes</taxon>
        <taxon>Mycobacteriales</taxon>
        <taxon>Nocardiaceae</taxon>
        <taxon>Rhodococcus</taxon>
    </lineage>
</organism>
<feature type="transmembrane region" description="Helical" evidence="5">
    <location>
        <begin position="47"/>
        <end position="67"/>
    </location>
</feature>
<keyword evidence="8" id="KW-1185">Reference proteome</keyword>
<dbReference type="Pfam" id="PF07690">
    <property type="entry name" value="MFS_1"/>
    <property type="match status" value="1"/>
</dbReference>
<gene>
    <name evidence="7" type="ORF">WDS16_07715</name>
</gene>
<dbReference type="InterPro" id="IPR011701">
    <property type="entry name" value="MFS"/>
</dbReference>
<feature type="transmembrane region" description="Helical" evidence="5">
    <location>
        <begin position="112"/>
        <end position="130"/>
    </location>
</feature>
<dbReference type="InterPro" id="IPR036259">
    <property type="entry name" value="MFS_trans_sf"/>
</dbReference>
<keyword evidence="3 5" id="KW-1133">Transmembrane helix</keyword>